<evidence type="ECO:0000313" key="1">
    <source>
        <dbReference type="EMBL" id="KAK7168668.1"/>
    </source>
</evidence>
<sequence>MTGSRSGVVSQLRGDKSYIVGVHCIAHRLELTFKDAVKSCPQCIKLDDLLSSLYVFYHKSPLNRANLKNRWLAHLFKALDHFLRGYRGLIQHFEQIQSPDSEGVNPVQRSKARNFYQTAKDPCVVIFSCFMHDWLTHLSNLSAFNSNSGRGSDQPYSHTGCLN</sequence>
<proteinExistence type="predicted"/>
<protein>
    <submittedName>
        <fullName evidence="1">Uncharacterized protein</fullName>
    </submittedName>
</protein>
<dbReference type="Proteomes" id="UP001364617">
    <property type="component" value="Unassembled WGS sequence"/>
</dbReference>
<dbReference type="PANTHER" id="PTHR46880">
    <property type="entry name" value="RAS-ASSOCIATING DOMAIN-CONTAINING PROTEIN"/>
    <property type="match status" value="1"/>
</dbReference>
<name>A0AAN9HBY1_9TELE</name>
<gene>
    <name evidence="1" type="ORF">R3I93_004856</name>
</gene>
<dbReference type="EMBL" id="JAYKXH010000005">
    <property type="protein sequence ID" value="KAK7168668.1"/>
    <property type="molecule type" value="Genomic_DNA"/>
</dbReference>
<dbReference type="PANTHER" id="PTHR46880:SF9">
    <property type="entry name" value="ZINC FINGER PROTEIN 862"/>
    <property type="match status" value="1"/>
</dbReference>
<reference evidence="1 2" key="1">
    <citation type="submission" date="2024-02" db="EMBL/GenBank/DDBJ databases">
        <title>Chromosome-level genome assembly of the Eurasian Minnow (Phoxinus phoxinus).</title>
        <authorList>
            <person name="Oriowo T.O."/>
            <person name="Martin S."/>
            <person name="Stange M."/>
            <person name="Chrysostomakis Y."/>
            <person name="Brown T."/>
            <person name="Winkler S."/>
            <person name="Kukowka S."/>
            <person name="Myers E.W."/>
            <person name="Bohne A."/>
        </authorList>
    </citation>
    <scope>NUCLEOTIDE SEQUENCE [LARGE SCALE GENOMIC DNA]</scope>
    <source>
        <strain evidence="1">ZFMK-TIS-60720</strain>
        <tissue evidence="1">Whole Organism</tissue>
    </source>
</reference>
<accession>A0AAN9HBY1</accession>
<organism evidence="1 2">
    <name type="scientific">Phoxinus phoxinus</name>
    <name type="common">Eurasian minnow</name>
    <dbReference type="NCBI Taxonomy" id="58324"/>
    <lineage>
        <taxon>Eukaryota</taxon>
        <taxon>Metazoa</taxon>
        <taxon>Chordata</taxon>
        <taxon>Craniata</taxon>
        <taxon>Vertebrata</taxon>
        <taxon>Euteleostomi</taxon>
        <taxon>Actinopterygii</taxon>
        <taxon>Neopterygii</taxon>
        <taxon>Teleostei</taxon>
        <taxon>Ostariophysi</taxon>
        <taxon>Cypriniformes</taxon>
        <taxon>Leuciscidae</taxon>
        <taxon>Phoxininae</taxon>
        <taxon>Phoxinus</taxon>
    </lineage>
</organism>
<evidence type="ECO:0000313" key="2">
    <source>
        <dbReference type="Proteomes" id="UP001364617"/>
    </source>
</evidence>
<dbReference type="AlphaFoldDB" id="A0AAN9HBY1"/>
<comment type="caution">
    <text evidence="1">The sequence shown here is derived from an EMBL/GenBank/DDBJ whole genome shotgun (WGS) entry which is preliminary data.</text>
</comment>
<keyword evidence="2" id="KW-1185">Reference proteome</keyword>